<dbReference type="KEGG" id="mnm:MNVM_39940"/>
<evidence type="ECO:0000313" key="2">
    <source>
        <dbReference type="EMBL" id="BBX14913.1"/>
    </source>
</evidence>
<evidence type="ECO:0000256" key="1">
    <source>
        <dbReference type="SAM" id="Phobius"/>
    </source>
</evidence>
<evidence type="ECO:0000313" key="3">
    <source>
        <dbReference type="Proteomes" id="UP000466997"/>
    </source>
</evidence>
<keyword evidence="1" id="KW-1133">Transmembrane helix</keyword>
<keyword evidence="1" id="KW-0812">Transmembrane</keyword>
<feature type="transmembrane region" description="Helical" evidence="1">
    <location>
        <begin position="12"/>
        <end position="31"/>
    </location>
</feature>
<proteinExistence type="predicted"/>
<sequence length="58" mass="6292">MPPGHGENCCMSTALWIIVAMLAVGTIAGGLMRLQAWLRRPVSPEVIDAARRDDAEDE</sequence>
<reference evidence="2 3" key="1">
    <citation type="journal article" date="2019" name="Emerg. Microbes Infect.">
        <title>Comprehensive subspecies identification of 175 nontuberculous mycobacteria species based on 7547 genomic profiles.</title>
        <authorList>
            <person name="Matsumoto Y."/>
            <person name="Kinjo T."/>
            <person name="Motooka D."/>
            <person name="Nabeya D."/>
            <person name="Jung N."/>
            <person name="Uechi K."/>
            <person name="Horii T."/>
            <person name="Iida T."/>
            <person name="Fujita J."/>
            <person name="Nakamura S."/>
        </authorList>
    </citation>
    <scope>NUCLEOTIDE SEQUENCE [LARGE SCALE GENOMIC DNA]</scope>
    <source>
        <strain evidence="2 3">JCM 6391</strain>
    </source>
</reference>
<protein>
    <submittedName>
        <fullName evidence="2">Uncharacterized protein</fullName>
    </submittedName>
</protein>
<accession>A0A7I7JT09</accession>
<keyword evidence="1" id="KW-0472">Membrane</keyword>
<dbReference type="EMBL" id="AP022562">
    <property type="protein sequence ID" value="BBX14913.1"/>
    <property type="molecule type" value="Genomic_DNA"/>
</dbReference>
<organism evidence="2 3">
    <name type="scientific">Mycobacterium novum</name>
    <dbReference type="NCBI Taxonomy" id="2492438"/>
    <lineage>
        <taxon>Bacteria</taxon>
        <taxon>Bacillati</taxon>
        <taxon>Actinomycetota</taxon>
        <taxon>Actinomycetes</taxon>
        <taxon>Mycobacteriales</taxon>
        <taxon>Mycobacteriaceae</taxon>
        <taxon>Mycobacterium</taxon>
    </lineage>
</organism>
<gene>
    <name evidence="2" type="ORF">MNVM_39940</name>
</gene>
<dbReference type="AlphaFoldDB" id="A0A7I7JT09"/>
<name>A0A7I7JT09_9MYCO</name>
<dbReference type="Proteomes" id="UP000466997">
    <property type="component" value="Chromosome"/>
</dbReference>
<keyword evidence="3" id="KW-1185">Reference proteome</keyword>